<dbReference type="OrthoDB" id="8576717at2"/>
<gene>
    <name evidence="1" type="ORF">MBO_05687</name>
</gene>
<dbReference type="Gene3D" id="3.40.50.300">
    <property type="entry name" value="P-loop containing nucleotide triphosphate hydrolases"/>
    <property type="match status" value="1"/>
</dbReference>
<sequence length="348" mass="39275">MKDIWHYPRTALAEQVLSLFNSGLSHALTFFAPRRKGKTEFLLKDITPLAKEYDYKVFYFSFLDNGENVEKRFIYELNAFCQGKIAKSLSHLSSVEIQGFKAELQALGNDDLLHSLNALAGQGKPILLLLDEIQALAGASHYPIIASLRTALDTNKDKIKVIFTGSSREQLRLMFSSSTAPFFYYGQNLTFPDLDKAFTDHLAGVFYHTTKRDLDNNGLWSAFVAMNKSPQMARALIERMALNPMLDITTAKDELLDEIQASQDYSVIYHDLTAIQQHLLTHIATGQGELYSQTTKDKLTEHLGVDIGNQHIQSAIRSLSKKGLLFKVSNGVYEIDDIFFKEWLLNHG</sequence>
<keyword evidence="2" id="KW-1185">Reference proteome</keyword>
<dbReference type="PANTHER" id="PTHR34301:SF8">
    <property type="entry name" value="ATPASE DOMAIN-CONTAINING PROTEIN"/>
    <property type="match status" value="1"/>
</dbReference>
<organism evidence="1 2">
    <name type="scientific">Moraxella bovoculi 237</name>
    <dbReference type="NCBI Taxonomy" id="743974"/>
    <lineage>
        <taxon>Bacteria</taxon>
        <taxon>Pseudomonadati</taxon>
        <taxon>Pseudomonadota</taxon>
        <taxon>Gammaproteobacteria</taxon>
        <taxon>Moraxellales</taxon>
        <taxon>Moraxellaceae</taxon>
        <taxon>Moraxella</taxon>
    </lineage>
</organism>
<dbReference type="RefSeq" id="WP_036365365.1">
    <property type="nucleotide sequence ID" value="NZ_AOMT01000023.1"/>
</dbReference>
<dbReference type="SUPFAM" id="SSF52540">
    <property type="entry name" value="P-loop containing nucleoside triphosphate hydrolases"/>
    <property type="match status" value="1"/>
</dbReference>
<accession>A0A066ULA4</accession>
<dbReference type="InterPro" id="IPR027417">
    <property type="entry name" value="P-loop_NTPase"/>
</dbReference>
<comment type="caution">
    <text evidence="1">The sequence shown here is derived from an EMBL/GenBank/DDBJ whole genome shotgun (WGS) entry which is preliminary data.</text>
</comment>
<dbReference type="EMBL" id="AOMT01000023">
    <property type="protein sequence ID" value="KDN25003.1"/>
    <property type="molecule type" value="Genomic_DNA"/>
</dbReference>
<protein>
    <recommendedName>
        <fullName evidence="3">ATPase domain-containing protein</fullName>
    </recommendedName>
</protein>
<dbReference type="eggNOG" id="COG1672">
    <property type="taxonomic scope" value="Bacteria"/>
</dbReference>
<proteinExistence type="predicted"/>
<evidence type="ECO:0008006" key="3">
    <source>
        <dbReference type="Google" id="ProtNLM"/>
    </source>
</evidence>
<dbReference type="Proteomes" id="UP000035860">
    <property type="component" value="Unassembled WGS sequence"/>
</dbReference>
<dbReference type="AlphaFoldDB" id="A0A066ULA4"/>
<dbReference type="PANTHER" id="PTHR34301">
    <property type="entry name" value="DNA-BINDING PROTEIN-RELATED"/>
    <property type="match status" value="1"/>
</dbReference>
<name>A0A066ULA4_9GAMM</name>
<evidence type="ECO:0000313" key="2">
    <source>
        <dbReference type="Proteomes" id="UP000035860"/>
    </source>
</evidence>
<evidence type="ECO:0000313" key="1">
    <source>
        <dbReference type="EMBL" id="KDN25003.1"/>
    </source>
</evidence>
<reference evidence="1 2" key="1">
    <citation type="journal article" date="2014" name="Genome Announc.">
        <title>Draft Genome Sequence of Moraxella bovoculi Strain 237T (ATCC BAA-1259T) Isolated from a Calf with Infectious Bovine Keratoconjunctivitis.</title>
        <authorList>
            <person name="Calcutt M.J."/>
            <person name="Foecking M.F."/>
            <person name="Martin N.T."/>
            <person name="Mhlanga-Mutangadura T."/>
            <person name="Reilly T.J."/>
        </authorList>
    </citation>
    <scope>NUCLEOTIDE SEQUENCE [LARGE SCALE GENOMIC DNA]</scope>
    <source>
        <strain evidence="1 2">237</strain>
    </source>
</reference>